<comment type="function">
    <text evidence="10">Mannosyltransferase that operates in the biosynthetic pathway of dolichol-linked oligosaccharides, the glycan precursors employed in protein asparagine (N)-glycosylation. The assembly of dolichol-linked oligosaccharides begins on the cytosolic side of the endoplasmic reticulum membrane and finishes in its lumen. The sequential addition of sugars to dolichol pyrophosphate produces dolichol-linked oligosaccharides containing fourteen sugars, including two GlcNAcs, nine mannoses and three glucoses. Once assembled, the oligosaccharide is transferred from the lipid to nascent proteins by oligosaccharyltransferases. In the lumen of the endoplasmic reticulum, adds the eighth mannose residue in an alpha-1,6 linkage onto Man(7)GlcNAc(2)-PP-dolichol to produce Man(8)GlcNAc(2)-PP-dolichol.</text>
</comment>
<evidence type="ECO:0000313" key="14">
    <source>
        <dbReference type="Proteomes" id="UP001620645"/>
    </source>
</evidence>
<evidence type="ECO:0000256" key="3">
    <source>
        <dbReference type="ARBA" id="ARBA00007063"/>
    </source>
</evidence>
<gene>
    <name evidence="13" type="ORF">niasHS_010176</name>
</gene>
<evidence type="ECO:0000256" key="2">
    <source>
        <dbReference type="ARBA" id="ARBA00004922"/>
    </source>
</evidence>
<dbReference type="GO" id="GO:0052917">
    <property type="term" value="F:dol-P-Man:Man(7)GlcNAc(2)-PP-Dol alpha-1,6-mannosyltransferase activity"/>
    <property type="evidence" value="ECO:0007669"/>
    <property type="project" value="UniProtKB-EC"/>
</dbReference>
<evidence type="ECO:0000256" key="7">
    <source>
        <dbReference type="ARBA" id="ARBA00022824"/>
    </source>
</evidence>
<name>A0ABD2J152_HETSC</name>
<dbReference type="AlphaFoldDB" id="A0ABD2J152"/>
<comment type="catalytic activity">
    <reaction evidence="11">
        <text>an alpha-D-Man-(1-&gt;2)-alpha-D-Man-(1-&gt;2)-alpha-D-Man-(1-&gt;3)-[alpha-D-Man-(1-&gt;2)-alpha-D-Man-(1-&gt;3)-alpha-D-Man-(1-&gt;6)]-beta-D-Man-(1-&gt;4)-beta-D-GlcNAc-(1-&gt;4)-alpha-D-GlcNAc-diphospho-di-trans,poly-cis-dolichol + a di-trans,poly-cis-dolichyl beta-D-mannosyl phosphate = an alpha-D-Man-(1-&gt;2)-alpha-D-Man-(1-&gt;2)-alpha-D-Man-(1-&gt;3)-[alpha-D-Man-(1-&gt;2)-alpha-D-Man-(1-&gt;3)-[alpha-D-Man-(1-&gt;6)]-alpha-D-Man-(1-&gt;6)]-beta-D-Man-(1-&gt;4)-beta-D-GlcNAc-(1-&gt;4)-alpha-D-GlcNAc-diphospho-di-trans,poly-cis-dolichol + a di-trans,poly-cis-dolichyl phosphate + H(+)</text>
        <dbReference type="Rhea" id="RHEA:29535"/>
        <dbReference type="Rhea" id="RHEA-COMP:19498"/>
        <dbReference type="Rhea" id="RHEA-COMP:19501"/>
        <dbReference type="Rhea" id="RHEA-COMP:19518"/>
        <dbReference type="Rhea" id="RHEA-COMP:19519"/>
        <dbReference type="ChEBI" id="CHEBI:15378"/>
        <dbReference type="ChEBI" id="CHEBI:57683"/>
        <dbReference type="ChEBI" id="CHEBI:58211"/>
        <dbReference type="ChEBI" id="CHEBI:132517"/>
        <dbReference type="ChEBI" id="CHEBI:132519"/>
        <dbReference type="EC" id="2.4.1.260"/>
    </reaction>
    <physiologicalReaction direction="left-to-right" evidence="11">
        <dbReference type="Rhea" id="RHEA:29536"/>
    </physiologicalReaction>
</comment>
<accession>A0ABD2J152</accession>
<keyword evidence="8 12" id="KW-1133">Transmembrane helix</keyword>
<feature type="transmembrane region" description="Helical" evidence="12">
    <location>
        <begin position="189"/>
        <end position="210"/>
    </location>
</feature>
<evidence type="ECO:0000256" key="1">
    <source>
        <dbReference type="ARBA" id="ARBA00004477"/>
    </source>
</evidence>
<sequence>MEILYETELLLLFGLVGQIIFAPFTKVEESFNVQAIHDMVYHRMNLTQYDHLEFPGVVPRTFAGPFSIASVLLPFAPFFAFFSVEKYWMLFLGIFFCFSFITSLFFARFFLGLAVLLRFFGFVRSIEYKFGHNVGTFLRLLIFSQFHFLFYASRPLPNTFAMALVLLVFQKLLDFRFLHAAVFATVATFLFRFELLLLFGPAFLFAFAVYWRHISVLKTFLVGFCSLIIALILSVLLDSLMWRRWVWPEGEVIRFNVWHNRSSEYGVLPFWWYFFSALPRAMFLSVFLVPFGLLIHQRVQFALVSLCLPAFLFVFLFSFLPHKELRFILYAVPLFNTSVAVFCAWIWKKARDSWFFRFCAFLVALHLLVNAIFTVSFVYASAQNYPGGVALLKLQHKHRFLRDKPIAVHIDQFSAETGISRFLHLYDAWEYNKTENLAQEEFGRFDYILVGNYDGRLRAEMTKNNLNETHTKHFIVKAFHKQFWKKPILPNWLNWSPLNKLQVPAYSYKPKVMVMKRKDE</sequence>
<evidence type="ECO:0000256" key="11">
    <source>
        <dbReference type="ARBA" id="ARBA00048899"/>
    </source>
</evidence>
<comment type="subcellular location">
    <subcellularLocation>
        <location evidence="1 12">Endoplasmic reticulum membrane</location>
        <topology evidence="1 12">Multi-pass membrane protein</topology>
    </subcellularLocation>
</comment>
<dbReference type="PANTHER" id="PTHR22760">
    <property type="entry name" value="GLYCOSYLTRANSFERASE"/>
    <property type="match status" value="1"/>
</dbReference>
<dbReference type="InterPro" id="IPR005599">
    <property type="entry name" value="GPI_mannosylTrfase"/>
</dbReference>
<evidence type="ECO:0000256" key="9">
    <source>
        <dbReference type="ARBA" id="ARBA00023136"/>
    </source>
</evidence>
<keyword evidence="4 12" id="KW-0328">Glycosyltransferase</keyword>
<dbReference type="Proteomes" id="UP001620645">
    <property type="component" value="Unassembled WGS sequence"/>
</dbReference>
<comment type="caution">
    <text evidence="13">The sequence shown here is derived from an EMBL/GenBank/DDBJ whole genome shotgun (WGS) entry which is preliminary data.</text>
</comment>
<evidence type="ECO:0000256" key="6">
    <source>
        <dbReference type="ARBA" id="ARBA00022692"/>
    </source>
</evidence>
<dbReference type="EMBL" id="JBICCN010000232">
    <property type="protein sequence ID" value="KAL3085107.1"/>
    <property type="molecule type" value="Genomic_DNA"/>
</dbReference>
<organism evidence="13 14">
    <name type="scientific">Heterodera schachtii</name>
    <name type="common">Sugarbeet cyst nematode worm</name>
    <name type="synonym">Tylenchus schachtii</name>
    <dbReference type="NCBI Taxonomy" id="97005"/>
    <lineage>
        <taxon>Eukaryota</taxon>
        <taxon>Metazoa</taxon>
        <taxon>Ecdysozoa</taxon>
        <taxon>Nematoda</taxon>
        <taxon>Chromadorea</taxon>
        <taxon>Rhabditida</taxon>
        <taxon>Tylenchina</taxon>
        <taxon>Tylenchomorpha</taxon>
        <taxon>Tylenchoidea</taxon>
        <taxon>Heteroderidae</taxon>
        <taxon>Heteroderinae</taxon>
        <taxon>Heterodera</taxon>
    </lineage>
</organism>
<keyword evidence="14" id="KW-1185">Reference proteome</keyword>
<evidence type="ECO:0000256" key="10">
    <source>
        <dbReference type="ARBA" id="ARBA00044721"/>
    </source>
</evidence>
<comment type="similarity">
    <text evidence="3 12">Belongs to the glycosyltransferase 22 family.</text>
</comment>
<feature type="transmembrane region" description="Helical" evidence="12">
    <location>
        <begin position="62"/>
        <end position="82"/>
    </location>
</feature>
<evidence type="ECO:0000313" key="13">
    <source>
        <dbReference type="EMBL" id="KAL3085107.1"/>
    </source>
</evidence>
<dbReference type="GO" id="GO:0005789">
    <property type="term" value="C:endoplasmic reticulum membrane"/>
    <property type="evidence" value="ECO:0007669"/>
    <property type="project" value="UniProtKB-SubCell"/>
</dbReference>
<evidence type="ECO:0000256" key="12">
    <source>
        <dbReference type="RuleBase" id="RU363075"/>
    </source>
</evidence>
<evidence type="ECO:0000256" key="5">
    <source>
        <dbReference type="ARBA" id="ARBA00022679"/>
    </source>
</evidence>
<feature type="transmembrane region" description="Helical" evidence="12">
    <location>
        <begin position="270"/>
        <end position="294"/>
    </location>
</feature>
<reference evidence="13 14" key="1">
    <citation type="submission" date="2024-10" db="EMBL/GenBank/DDBJ databases">
        <authorList>
            <person name="Kim D."/>
        </authorList>
    </citation>
    <scope>NUCLEOTIDE SEQUENCE [LARGE SCALE GENOMIC DNA]</scope>
    <source>
        <strain evidence="13">Taebaek</strain>
    </source>
</reference>
<feature type="transmembrane region" description="Helical" evidence="12">
    <location>
        <begin position="217"/>
        <end position="237"/>
    </location>
</feature>
<keyword evidence="7 12" id="KW-0256">Endoplasmic reticulum</keyword>
<dbReference type="Pfam" id="PF03901">
    <property type="entry name" value="Glyco_transf_22"/>
    <property type="match status" value="1"/>
</dbReference>
<feature type="transmembrane region" description="Helical" evidence="12">
    <location>
        <begin position="301"/>
        <end position="321"/>
    </location>
</feature>
<feature type="transmembrane region" description="Helical" evidence="12">
    <location>
        <begin position="89"/>
        <end position="116"/>
    </location>
</feature>
<protein>
    <recommendedName>
        <fullName evidence="12">Mannosyltransferase</fullName>
        <ecNumber evidence="12">2.4.1.-</ecNumber>
    </recommendedName>
</protein>
<dbReference type="PANTHER" id="PTHR22760:SF1">
    <property type="entry name" value="DOL-P-MAN:MAN(7)GLCNAC(2)-PP-DOL ALPHA-1,6-MANNOSYLTRANSFERASE"/>
    <property type="match status" value="1"/>
</dbReference>
<evidence type="ECO:0000256" key="4">
    <source>
        <dbReference type="ARBA" id="ARBA00022676"/>
    </source>
</evidence>
<proteinExistence type="inferred from homology"/>
<dbReference type="EC" id="2.4.1.-" evidence="12"/>
<feature type="transmembrane region" description="Helical" evidence="12">
    <location>
        <begin position="354"/>
        <end position="379"/>
    </location>
</feature>
<evidence type="ECO:0000256" key="8">
    <source>
        <dbReference type="ARBA" id="ARBA00022989"/>
    </source>
</evidence>
<keyword evidence="6 12" id="KW-0812">Transmembrane</keyword>
<feature type="transmembrane region" description="Helical" evidence="12">
    <location>
        <begin position="327"/>
        <end position="347"/>
    </location>
</feature>
<keyword evidence="5" id="KW-0808">Transferase</keyword>
<keyword evidence="9 12" id="KW-0472">Membrane</keyword>
<comment type="pathway">
    <text evidence="2">Protein modification; protein glycosylation.</text>
</comment>
<feature type="transmembrane region" description="Helical" evidence="12">
    <location>
        <begin position="7"/>
        <end position="24"/>
    </location>
</feature>